<accession>A0AA51X633</accession>
<organism evidence="3 4">
    <name type="scientific">Pleionea litopenaei</name>
    <dbReference type="NCBI Taxonomy" id="3070815"/>
    <lineage>
        <taxon>Bacteria</taxon>
        <taxon>Pseudomonadati</taxon>
        <taxon>Pseudomonadota</taxon>
        <taxon>Gammaproteobacteria</taxon>
        <taxon>Oceanospirillales</taxon>
        <taxon>Pleioneaceae</taxon>
        <taxon>Pleionea</taxon>
    </lineage>
</organism>
<gene>
    <name evidence="3" type="ORF">Q9312_14410</name>
</gene>
<dbReference type="KEGG" id="plei:Q9312_14410"/>
<name>A0AA51X633_9GAMM</name>
<protein>
    <submittedName>
        <fullName evidence="3">Uncharacterized protein</fullName>
    </submittedName>
</protein>
<reference evidence="3 4" key="1">
    <citation type="submission" date="2023-08" db="EMBL/GenBank/DDBJ databases">
        <title>Pleionea litopenaei sp. nov., isolated from stomach of juvenile Litopenaeus vannamei.</title>
        <authorList>
            <person name="Rho A.M."/>
            <person name="Hwang C.Y."/>
        </authorList>
    </citation>
    <scope>NUCLEOTIDE SEQUENCE [LARGE SCALE GENOMIC DNA]</scope>
    <source>
        <strain evidence="3 4">HL-JVS1</strain>
    </source>
</reference>
<evidence type="ECO:0000313" key="4">
    <source>
        <dbReference type="Proteomes" id="UP001239782"/>
    </source>
</evidence>
<feature type="transmembrane region" description="Helical" evidence="2">
    <location>
        <begin position="6"/>
        <end position="28"/>
    </location>
</feature>
<keyword evidence="4" id="KW-1185">Reference proteome</keyword>
<dbReference type="AlphaFoldDB" id="A0AA51X633"/>
<evidence type="ECO:0000313" key="3">
    <source>
        <dbReference type="EMBL" id="WMS86411.1"/>
    </source>
</evidence>
<evidence type="ECO:0000256" key="1">
    <source>
        <dbReference type="SAM" id="MobiDB-lite"/>
    </source>
</evidence>
<sequence>MNGNAFPLLIGLELAVLLNLVLGAGLWFSFRELKRLRKNYMATRRDHARLKRQMVEQRASDEAPDDSSQNYFDNQLEQLQQIFAEEFPEQSIDSEVDTDSLKQWIYHLRYKLLTFDQEHFQNPIASTELLESFEQQLESLRPLSKAAATEPTSASPHHREQHQHEDSHYRNLYDELLITLQKSKETIRSLALRLSDIIDDGMDEDKLNALLEELNNSMEAFGELSGITTSDTANQLEDEVKAIRLAYEKGMNLMENFENALKHQDDVTQAVNEHYNVVDANRNNYESGETLDRDQVLANNKRYTRMLDEAKLFIEHLGNELNNGKEIIGDFLAMTRKFQDQSTRIVILQSREKQLNSDLKQLKLSNQDALSFLAARDHQLLALHRKYVEESASELDEKLCVLAGEIYRIEVEISELNGQEDSGARNKRQELVKKRLAVEEQIKELCEPT</sequence>
<keyword evidence="2" id="KW-0472">Membrane</keyword>
<dbReference type="Proteomes" id="UP001239782">
    <property type="component" value="Chromosome"/>
</dbReference>
<keyword evidence="2" id="KW-1133">Transmembrane helix</keyword>
<evidence type="ECO:0000256" key="2">
    <source>
        <dbReference type="SAM" id="Phobius"/>
    </source>
</evidence>
<keyword evidence="2" id="KW-0812">Transmembrane</keyword>
<dbReference type="RefSeq" id="WP_309201556.1">
    <property type="nucleotide sequence ID" value="NZ_CP133548.1"/>
</dbReference>
<proteinExistence type="predicted"/>
<dbReference type="EMBL" id="CP133548">
    <property type="protein sequence ID" value="WMS86411.1"/>
    <property type="molecule type" value="Genomic_DNA"/>
</dbReference>
<feature type="region of interest" description="Disordered" evidence="1">
    <location>
        <begin position="141"/>
        <end position="167"/>
    </location>
</feature>